<sequence>MSVAVETGEPADWLATAVYLAEQVTQGGSEYIKVTVFRENSWGDDPPQQYKVLAKVGLTPMDPPEERWVMSVARRMPAELDIEADVLTAGLYDPGEHARVKRPRETPEDTARRLVIQRHQLPKNWQSSPGLGVRGVNLPRERINVVVPSSVNVAQLRSCLQASQTGITRCQ</sequence>
<dbReference type="RefSeq" id="WP_133291824.1">
    <property type="nucleotide sequence ID" value="NZ_SMSJ01000069.1"/>
</dbReference>
<dbReference type="EMBL" id="SMSJ01000069">
    <property type="protein sequence ID" value="TDH59356.1"/>
    <property type="molecule type" value="Genomic_DNA"/>
</dbReference>
<name>A0A4R5Q9B2_9PROT</name>
<accession>A0A4R5Q9B2</accession>
<protein>
    <submittedName>
        <fullName evidence="1">Uncharacterized protein</fullName>
    </submittedName>
</protein>
<dbReference type="OrthoDB" id="7260667at2"/>
<dbReference type="Proteomes" id="UP000295096">
    <property type="component" value="Unassembled WGS sequence"/>
</dbReference>
<comment type="caution">
    <text evidence="1">The sequence shown here is derived from an EMBL/GenBank/DDBJ whole genome shotgun (WGS) entry which is preliminary data.</text>
</comment>
<evidence type="ECO:0000313" key="2">
    <source>
        <dbReference type="Proteomes" id="UP000295096"/>
    </source>
</evidence>
<gene>
    <name evidence="1" type="ORF">E2C06_27695</name>
</gene>
<proteinExistence type="predicted"/>
<reference evidence="1 2" key="1">
    <citation type="journal article" date="2016" name="J. Microbiol.">
        <title>Dankookia rubra gen. nov., sp. nov., an alphaproteobacterium isolated from sediment of a shallow stream.</title>
        <authorList>
            <person name="Kim W.H."/>
            <person name="Kim D.H."/>
            <person name="Kang K."/>
            <person name="Ahn T.Y."/>
        </authorList>
    </citation>
    <scope>NUCLEOTIDE SEQUENCE [LARGE SCALE GENOMIC DNA]</scope>
    <source>
        <strain evidence="1 2">JCM30602</strain>
    </source>
</reference>
<evidence type="ECO:0000313" key="1">
    <source>
        <dbReference type="EMBL" id="TDH59356.1"/>
    </source>
</evidence>
<organism evidence="1 2">
    <name type="scientific">Dankookia rubra</name>
    <dbReference type="NCBI Taxonomy" id="1442381"/>
    <lineage>
        <taxon>Bacteria</taxon>
        <taxon>Pseudomonadati</taxon>
        <taxon>Pseudomonadota</taxon>
        <taxon>Alphaproteobacteria</taxon>
        <taxon>Acetobacterales</taxon>
        <taxon>Roseomonadaceae</taxon>
        <taxon>Dankookia</taxon>
    </lineage>
</organism>
<dbReference type="AlphaFoldDB" id="A0A4R5Q9B2"/>
<keyword evidence="2" id="KW-1185">Reference proteome</keyword>